<sequence length="286" mass="30706">MTTASDALTYVYAAAPLTEALSDALNGLRGIHGSPVLCVTAPPPATGTGTGVPSPPLAFATSHVPEREFNERALKNHFEDLEWLEEVARAHHDVVQALSNRTTVLPLRMATVYQDDDRAAQVLAEQHHAFADRLAQLTAHTEFGVKIYLAPTAAPADSEPATDASLTPGKAYLQRRRAQHDAQEAVYGQAQQAAEVVGAIASRYATQHVRHPAQSGALTGPAENVLNDAYLVPDGYGESFRAAIEEAVAQFDGIRVEVTGPWAPYSFAMPPAERRHAADEGEERGR</sequence>
<evidence type="ECO:0008006" key="6">
    <source>
        <dbReference type="Google" id="ProtNLM"/>
    </source>
</evidence>
<keyword evidence="5" id="KW-1185">Reference proteome</keyword>
<comment type="similarity">
    <text evidence="3">Belongs to the gas vesicle GvpF/GvpL family.</text>
</comment>
<gene>
    <name evidence="4" type="ORF">QFZ49_005266</name>
</gene>
<dbReference type="PANTHER" id="PTHR36852:SF1">
    <property type="entry name" value="PROTEIN GVPL 2"/>
    <property type="match status" value="1"/>
</dbReference>
<evidence type="ECO:0000256" key="2">
    <source>
        <dbReference type="ARBA" id="ARBA00035108"/>
    </source>
</evidence>
<evidence type="ECO:0000313" key="4">
    <source>
        <dbReference type="EMBL" id="MDQ0935294.1"/>
    </source>
</evidence>
<dbReference type="Pfam" id="PF06386">
    <property type="entry name" value="GvpL_GvpF"/>
    <property type="match status" value="1"/>
</dbReference>
<dbReference type="InterPro" id="IPR009430">
    <property type="entry name" value="GvpL/GvpF"/>
</dbReference>
<dbReference type="PANTHER" id="PTHR36852">
    <property type="entry name" value="PROTEIN GVPL 2"/>
    <property type="match status" value="1"/>
</dbReference>
<evidence type="ECO:0000256" key="3">
    <source>
        <dbReference type="ARBA" id="ARBA00035643"/>
    </source>
</evidence>
<name>A0ABU0RTK7_9ACTN</name>
<proteinExistence type="inferred from homology"/>
<comment type="caution">
    <text evidence="4">The sequence shown here is derived from an EMBL/GenBank/DDBJ whole genome shotgun (WGS) entry which is preliminary data.</text>
</comment>
<dbReference type="Proteomes" id="UP001223072">
    <property type="component" value="Unassembled WGS sequence"/>
</dbReference>
<comment type="subcellular location">
    <subcellularLocation>
        <location evidence="2">Gas vesicle</location>
    </subcellularLocation>
</comment>
<evidence type="ECO:0000313" key="5">
    <source>
        <dbReference type="Proteomes" id="UP001223072"/>
    </source>
</evidence>
<keyword evidence="1" id="KW-0304">Gas vesicle</keyword>
<reference evidence="4 5" key="1">
    <citation type="submission" date="2023-07" db="EMBL/GenBank/DDBJ databases">
        <title>Comparative genomics of wheat-associated soil bacteria to identify genetic determinants of phenazine resistance.</title>
        <authorList>
            <person name="Mouncey N."/>
        </authorList>
    </citation>
    <scope>NUCLEOTIDE SEQUENCE [LARGE SCALE GENOMIC DNA]</scope>
    <source>
        <strain evidence="4 5">W2I16</strain>
    </source>
</reference>
<dbReference type="EMBL" id="JAUSZS010000007">
    <property type="protein sequence ID" value="MDQ0935294.1"/>
    <property type="molecule type" value="Genomic_DNA"/>
</dbReference>
<evidence type="ECO:0000256" key="1">
    <source>
        <dbReference type="ARBA" id="ARBA00022987"/>
    </source>
</evidence>
<dbReference type="RefSeq" id="WP_307628882.1">
    <property type="nucleotide sequence ID" value="NZ_JAUSZS010000007.1"/>
</dbReference>
<protein>
    <recommendedName>
        <fullName evidence="6">Gas vesicle protein</fullName>
    </recommendedName>
</protein>
<accession>A0ABU0RTK7</accession>
<organism evidence="4 5">
    <name type="scientific">Streptomyces turgidiscabies</name>
    <dbReference type="NCBI Taxonomy" id="85558"/>
    <lineage>
        <taxon>Bacteria</taxon>
        <taxon>Bacillati</taxon>
        <taxon>Actinomycetota</taxon>
        <taxon>Actinomycetes</taxon>
        <taxon>Kitasatosporales</taxon>
        <taxon>Streptomycetaceae</taxon>
        <taxon>Streptomyces</taxon>
    </lineage>
</organism>